<dbReference type="InterPro" id="IPR013560">
    <property type="entry name" value="DUF1722"/>
</dbReference>
<organism evidence="2 3">
    <name type="scientific">Streptococcus gallinaceus</name>
    <dbReference type="NCBI Taxonomy" id="165758"/>
    <lineage>
        <taxon>Bacteria</taxon>
        <taxon>Bacillati</taxon>
        <taxon>Bacillota</taxon>
        <taxon>Bacilli</taxon>
        <taxon>Lactobacillales</taxon>
        <taxon>Streptococcaceae</taxon>
        <taxon>Streptococcus</taxon>
    </lineage>
</organism>
<gene>
    <name evidence="2" type="ORF">ABID27_001509</name>
</gene>
<accession>A0ABV2JPS5</accession>
<dbReference type="Pfam" id="PF08349">
    <property type="entry name" value="DUF1722"/>
    <property type="match status" value="1"/>
</dbReference>
<evidence type="ECO:0000313" key="2">
    <source>
        <dbReference type="EMBL" id="MET3644878.1"/>
    </source>
</evidence>
<evidence type="ECO:0000259" key="1">
    <source>
        <dbReference type="Pfam" id="PF08349"/>
    </source>
</evidence>
<feature type="domain" description="DUF1722" evidence="1">
    <location>
        <begin position="18"/>
        <end position="126"/>
    </location>
</feature>
<dbReference type="EMBL" id="JBEPMK010000005">
    <property type="protein sequence ID" value="MET3644878.1"/>
    <property type="molecule type" value="Genomic_DNA"/>
</dbReference>
<reference evidence="2 3" key="1">
    <citation type="submission" date="2024-06" db="EMBL/GenBank/DDBJ databases">
        <title>Genomic Encyclopedia of Type Strains, Phase IV (KMG-IV): sequencing the most valuable type-strain genomes for metagenomic binning, comparative biology and taxonomic classification.</title>
        <authorList>
            <person name="Goeker M."/>
        </authorList>
    </citation>
    <scope>NUCLEOTIDE SEQUENCE [LARGE SCALE GENOMIC DNA]</scope>
    <source>
        <strain evidence="2 3">DSM 15349</strain>
    </source>
</reference>
<evidence type="ECO:0000313" key="3">
    <source>
        <dbReference type="Proteomes" id="UP001549055"/>
    </source>
</evidence>
<dbReference type="RefSeq" id="WP_253365522.1">
    <property type="nucleotide sequence ID" value="NZ_JALJXU010000006.1"/>
</dbReference>
<dbReference type="Proteomes" id="UP001549055">
    <property type="component" value="Unassembled WGS sequence"/>
</dbReference>
<protein>
    <submittedName>
        <fullName evidence="2">Uncharacterized protein YbgA (DUF1722 family)</fullName>
    </submittedName>
</protein>
<proteinExistence type="predicted"/>
<name>A0ABV2JPS5_9STRE</name>
<keyword evidence="3" id="KW-1185">Reference proteome</keyword>
<sequence length="130" mass="15542">MVEKSIKKQAEELWARYKYEVLSQSPKIYLEIRQYLKSDVVDLSEVHRLIEQARGMEENRQYVYTAMQHMWGYFKKVARPEEKRDFLFRLEQYAAGSVDKGTLIKALQDLLKHYPNTYLSNTSILKEDDE</sequence>
<comment type="caution">
    <text evidence="2">The sequence shown here is derived from an EMBL/GenBank/DDBJ whole genome shotgun (WGS) entry which is preliminary data.</text>
</comment>